<gene>
    <name evidence="3" type="ORF">Acr_03g0009580</name>
</gene>
<feature type="coiled-coil region" evidence="1">
    <location>
        <begin position="331"/>
        <end position="358"/>
    </location>
</feature>
<feature type="coiled-coil region" evidence="1">
    <location>
        <begin position="510"/>
        <end position="537"/>
    </location>
</feature>
<dbReference type="Proteomes" id="UP000585474">
    <property type="component" value="Unassembled WGS sequence"/>
</dbReference>
<comment type="caution">
    <text evidence="3">The sequence shown here is derived from an EMBL/GenBank/DDBJ whole genome shotgun (WGS) entry which is preliminary data.</text>
</comment>
<keyword evidence="4" id="KW-1185">Reference proteome</keyword>
<sequence length="582" mass="66436">MDATETSSSSDSQINDGDDLPIDGNKISDELRESQIENASLIAELEALRQSYQKFERKSAVAEERLALLEKQRDEALKHNLELVTAVEEVSEERNSIRDEIFRLEVSAREREGELERRIDEEWKEKEGIRAELEGSRERIRVLLDEKSEKVRVFSEQLVSLELVKECLVRVIESLDEEKVGIVVDECEEISGETELDEELRAFFGELKMVSKLASTMELKLGEYQEMRKKERRELGNSVVSLTEENRDINSLLRIALVEKEAVEKSLNKLKGNSEQKRVAILQIAERGLQRVGFGFMMGTGTNEPTTDNSGTNMGNKSDGSECEEEVESLASAVERIMKNLRLEITQLRRSLEESRMIGSYKFEGTVPLTTGYLVSAMEGLMPATCLRQEESDTERLQSLTEKQAQNIAENELYIKELEDREMMLTQNVEELLMEIKETEEEVARWREACELEVTAGKNIVEERDKVVLILKQELEKTKAALDISNGKLKLKEELAAAAMAAQAAAERSLQLADSRAAGLHERIEELTRQLEEADSKERTRRKIRHICWPWRALRANIPPNGTNARTQNFKRMLPEMQALLQ</sequence>
<proteinExistence type="predicted"/>
<dbReference type="EMBL" id="BJWL01000003">
    <property type="protein sequence ID" value="GFY84184.1"/>
    <property type="molecule type" value="Genomic_DNA"/>
</dbReference>
<feature type="coiled-coil region" evidence="1">
    <location>
        <begin position="31"/>
        <end position="79"/>
    </location>
</feature>
<feature type="region of interest" description="Disordered" evidence="2">
    <location>
        <begin position="1"/>
        <end position="29"/>
    </location>
</feature>
<evidence type="ECO:0000313" key="4">
    <source>
        <dbReference type="Proteomes" id="UP000585474"/>
    </source>
</evidence>
<dbReference type="OrthoDB" id="1925974at2759"/>
<dbReference type="AlphaFoldDB" id="A0A7J0ECE9"/>
<feature type="region of interest" description="Disordered" evidence="2">
    <location>
        <begin position="301"/>
        <end position="321"/>
    </location>
</feature>
<feature type="compositionally biased region" description="Polar residues" evidence="2">
    <location>
        <begin position="1"/>
        <end position="15"/>
    </location>
</feature>
<evidence type="ECO:0000313" key="3">
    <source>
        <dbReference type="EMBL" id="GFY84184.1"/>
    </source>
</evidence>
<organism evidence="3 4">
    <name type="scientific">Actinidia rufa</name>
    <dbReference type="NCBI Taxonomy" id="165716"/>
    <lineage>
        <taxon>Eukaryota</taxon>
        <taxon>Viridiplantae</taxon>
        <taxon>Streptophyta</taxon>
        <taxon>Embryophyta</taxon>
        <taxon>Tracheophyta</taxon>
        <taxon>Spermatophyta</taxon>
        <taxon>Magnoliopsida</taxon>
        <taxon>eudicotyledons</taxon>
        <taxon>Gunneridae</taxon>
        <taxon>Pentapetalae</taxon>
        <taxon>asterids</taxon>
        <taxon>Ericales</taxon>
        <taxon>Actinidiaceae</taxon>
        <taxon>Actinidia</taxon>
    </lineage>
</organism>
<feature type="compositionally biased region" description="Polar residues" evidence="2">
    <location>
        <begin position="301"/>
        <end position="318"/>
    </location>
</feature>
<feature type="coiled-coil region" evidence="1">
    <location>
        <begin position="415"/>
        <end position="449"/>
    </location>
</feature>
<dbReference type="InterPro" id="IPR040300">
    <property type="entry name" value="At3g49055-like"/>
</dbReference>
<dbReference type="PANTHER" id="PTHR34937">
    <property type="entry name" value="OS08G0559800 PROTEIN"/>
    <property type="match status" value="1"/>
</dbReference>
<accession>A0A7J0ECE9</accession>
<reference evidence="3 4" key="1">
    <citation type="submission" date="2019-07" db="EMBL/GenBank/DDBJ databases">
        <title>De Novo Assembly of kiwifruit Actinidia rufa.</title>
        <authorList>
            <person name="Sugita-Konishi S."/>
            <person name="Sato K."/>
            <person name="Mori E."/>
            <person name="Abe Y."/>
            <person name="Kisaki G."/>
            <person name="Hamano K."/>
            <person name="Suezawa K."/>
            <person name="Otani M."/>
            <person name="Fukuda T."/>
            <person name="Manabe T."/>
            <person name="Gomi K."/>
            <person name="Tabuchi M."/>
            <person name="Akimitsu K."/>
            <person name="Kataoka I."/>
        </authorList>
    </citation>
    <scope>NUCLEOTIDE SEQUENCE [LARGE SCALE GENOMIC DNA]</scope>
    <source>
        <strain evidence="4">cv. Fuchu</strain>
    </source>
</reference>
<evidence type="ECO:0000256" key="1">
    <source>
        <dbReference type="SAM" id="Coils"/>
    </source>
</evidence>
<protein>
    <submittedName>
        <fullName evidence="3">Uncharacterized protein</fullName>
    </submittedName>
</protein>
<keyword evidence="1" id="KW-0175">Coiled coil</keyword>
<name>A0A7J0ECE9_9ERIC</name>
<dbReference type="PANTHER" id="PTHR34937:SF2">
    <property type="entry name" value="OS08G0559800 PROTEIN"/>
    <property type="match status" value="1"/>
</dbReference>
<evidence type="ECO:0000256" key="2">
    <source>
        <dbReference type="SAM" id="MobiDB-lite"/>
    </source>
</evidence>